<comment type="similarity">
    <text evidence="2">Belongs to the threonine aldolase family.</text>
</comment>
<evidence type="ECO:0000256" key="1">
    <source>
        <dbReference type="ARBA" id="ARBA00001933"/>
    </source>
</evidence>
<dbReference type="InterPro" id="IPR015421">
    <property type="entry name" value="PyrdxlP-dep_Trfase_major"/>
</dbReference>
<proteinExistence type="inferred from homology"/>
<dbReference type="InterPro" id="IPR015424">
    <property type="entry name" value="PyrdxlP-dep_Trfase"/>
</dbReference>
<dbReference type="GO" id="GO:0006520">
    <property type="term" value="P:amino acid metabolic process"/>
    <property type="evidence" value="ECO:0007669"/>
    <property type="project" value="InterPro"/>
</dbReference>
<reference evidence="5" key="1">
    <citation type="submission" date="2019-08" db="EMBL/GenBank/DDBJ databases">
        <authorList>
            <person name="Kucharzyk K."/>
            <person name="Murdoch R.W."/>
            <person name="Higgins S."/>
            <person name="Loffler F."/>
        </authorList>
    </citation>
    <scope>NUCLEOTIDE SEQUENCE</scope>
</reference>
<dbReference type="SUPFAM" id="SSF53383">
    <property type="entry name" value="PLP-dependent transferases"/>
    <property type="match status" value="1"/>
</dbReference>
<name>A0A644WTC6_9ZZZZ</name>
<gene>
    <name evidence="5" type="primary">ltaE_7</name>
    <name evidence="5" type="ORF">SDC9_51713</name>
</gene>
<organism evidence="5">
    <name type="scientific">bioreactor metagenome</name>
    <dbReference type="NCBI Taxonomy" id="1076179"/>
    <lineage>
        <taxon>unclassified sequences</taxon>
        <taxon>metagenomes</taxon>
        <taxon>ecological metagenomes</taxon>
    </lineage>
</organism>
<dbReference type="AlphaFoldDB" id="A0A644WTC6"/>
<evidence type="ECO:0000256" key="3">
    <source>
        <dbReference type="ARBA" id="ARBA00022898"/>
    </source>
</evidence>
<protein>
    <submittedName>
        <fullName evidence="5">Low specificity L-threonine aldolase</fullName>
        <ecNumber evidence="5">4.1.2.48</ecNumber>
    </submittedName>
</protein>
<accession>A0A644WTC6</accession>
<sequence length="341" mass="37922">MKHSFGSDNHSAIAPEILEAIATANQGFEVAYGEDPYTAKAEEIFRDMFGPDTSSFFVFNGTGANILCLKAMTNTFNSILCPETAHINVDECGAPEKLTGCKLIPLSQINGKVNATVVRKELKGFGFQHHSQPNVLSISQPTELGTLYTKNEIQELAGLMHSVGGYLHIDGSRISNAAAAMKLPIREFTSDCGVDALSFGGTKNGLMIGEAVVFFRKELAENFLYLRKQASQLYSKNRFIAAQFITFLSSGLNIKLASRSNEMAQYLYSQLKSIPAVIIARPVQTNAVFAVIPREISDKLREKHYFYTWDEESGEVRWMCSFNTKKEDIDLFIRDLKEIIK</sequence>
<dbReference type="Gene3D" id="3.40.640.10">
    <property type="entry name" value="Type I PLP-dependent aspartate aminotransferase-like (Major domain)"/>
    <property type="match status" value="1"/>
</dbReference>
<evidence type="ECO:0000313" key="5">
    <source>
        <dbReference type="EMBL" id="MPM05423.1"/>
    </source>
</evidence>
<dbReference type="PANTHER" id="PTHR48097">
    <property type="entry name" value="L-THREONINE ALDOLASE-RELATED"/>
    <property type="match status" value="1"/>
</dbReference>
<dbReference type="Gene3D" id="3.90.1150.10">
    <property type="entry name" value="Aspartate Aminotransferase, domain 1"/>
    <property type="match status" value="1"/>
</dbReference>
<dbReference type="InterPro" id="IPR001597">
    <property type="entry name" value="ArAA_b-elim_lyase/Thr_aldolase"/>
</dbReference>
<dbReference type="PANTHER" id="PTHR48097:SF5">
    <property type="entry name" value="LOW SPECIFICITY L-THREONINE ALDOLASE"/>
    <property type="match status" value="1"/>
</dbReference>
<comment type="cofactor">
    <cofactor evidence="1">
        <name>pyridoxal 5'-phosphate</name>
        <dbReference type="ChEBI" id="CHEBI:597326"/>
    </cofactor>
</comment>
<dbReference type="GO" id="GO:0016829">
    <property type="term" value="F:lyase activity"/>
    <property type="evidence" value="ECO:0007669"/>
    <property type="project" value="UniProtKB-KW"/>
</dbReference>
<dbReference type="Pfam" id="PF01212">
    <property type="entry name" value="Beta_elim_lyase"/>
    <property type="match status" value="1"/>
</dbReference>
<dbReference type="CDD" id="cd06502">
    <property type="entry name" value="TA_like"/>
    <property type="match status" value="1"/>
</dbReference>
<dbReference type="InterPro" id="IPR015422">
    <property type="entry name" value="PyrdxlP-dep_Trfase_small"/>
</dbReference>
<comment type="caution">
    <text evidence="5">The sequence shown here is derived from an EMBL/GenBank/DDBJ whole genome shotgun (WGS) entry which is preliminary data.</text>
</comment>
<evidence type="ECO:0000256" key="2">
    <source>
        <dbReference type="ARBA" id="ARBA00006966"/>
    </source>
</evidence>
<dbReference type="EC" id="4.1.2.48" evidence="5"/>
<feature type="domain" description="Aromatic amino acid beta-eliminating lyase/threonine aldolase" evidence="4">
    <location>
        <begin position="5"/>
        <end position="291"/>
    </location>
</feature>
<evidence type="ECO:0000259" key="4">
    <source>
        <dbReference type="Pfam" id="PF01212"/>
    </source>
</evidence>
<keyword evidence="3" id="KW-0663">Pyridoxal phosphate</keyword>
<dbReference type="EMBL" id="VSSQ01001130">
    <property type="protein sequence ID" value="MPM05423.1"/>
    <property type="molecule type" value="Genomic_DNA"/>
</dbReference>
<keyword evidence="5" id="KW-0456">Lyase</keyword>